<evidence type="ECO:0000256" key="1">
    <source>
        <dbReference type="SAM" id="Coils"/>
    </source>
</evidence>
<gene>
    <name evidence="3" type="ORF">FWILDA_LOCUS15015</name>
</gene>
<keyword evidence="1" id="KW-0175">Coiled coil</keyword>
<evidence type="ECO:0000313" key="3">
    <source>
        <dbReference type="EMBL" id="CAI2191322.1"/>
    </source>
</evidence>
<feature type="compositionally biased region" description="Basic and acidic residues" evidence="2">
    <location>
        <begin position="176"/>
        <end position="196"/>
    </location>
</feature>
<feature type="compositionally biased region" description="Polar residues" evidence="2">
    <location>
        <begin position="130"/>
        <end position="140"/>
    </location>
</feature>
<feature type="coiled-coil region" evidence="1">
    <location>
        <begin position="28"/>
        <end position="55"/>
    </location>
</feature>
<feature type="region of interest" description="Disordered" evidence="2">
    <location>
        <begin position="176"/>
        <end position="267"/>
    </location>
</feature>
<protein>
    <submittedName>
        <fullName evidence="3">276_t:CDS:1</fullName>
    </submittedName>
</protein>
<dbReference type="AlphaFoldDB" id="A0A9W4T397"/>
<dbReference type="OrthoDB" id="2443888at2759"/>
<feature type="compositionally biased region" description="Basic and acidic residues" evidence="2">
    <location>
        <begin position="234"/>
        <end position="247"/>
    </location>
</feature>
<evidence type="ECO:0000256" key="2">
    <source>
        <dbReference type="SAM" id="MobiDB-lite"/>
    </source>
</evidence>
<evidence type="ECO:0000313" key="4">
    <source>
        <dbReference type="Proteomes" id="UP001153678"/>
    </source>
</evidence>
<comment type="caution">
    <text evidence="3">The sequence shown here is derived from an EMBL/GenBank/DDBJ whole genome shotgun (WGS) entry which is preliminary data.</text>
</comment>
<dbReference type="Proteomes" id="UP001153678">
    <property type="component" value="Unassembled WGS sequence"/>
</dbReference>
<dbReference type="EMBL" id="CAMKVN010007306">
    <property type="protein sequence ID" value="CAI2191322.1"/>
    <property type="molecule type" value="Genomic_DNA"/>
</dbReference>
<feature type="region of interest" description="Disordered" evidence="2">
    <location>
        <begin position="112"/>
        <end position="147"/>
    </location>
</feature>
<feature type="compositionally biased region" description="Basic and acidic residues" evidence="2">
    <location>
        <begin position="210"/>
        <end position="222"/>
    </location>
</feature>
<sequence>MLTWIRDNLKDLKPVIFYKKFAYSHTSRKQAEEKLRELLTAIKDERNTVNRKKAKSLLDNFEPWTQSIDCEKYWLDVETSLGRLAHEASGRISAYNTIKNFTRKINDEEEALNEFQPPSKRVKNDDLEQQRTPNRQTYPPETSGEARHRVFNISVNQDHDDEPGSNSPLHDEFVKEISESSSCEETKFTKSARKLDSDEEISSVNQDQEPESRSPIHEEFVKEMYVSSDTSDIEETKVAKSARKLDSGEETSSVSPTKRMKLNEDTDGLNESANFDYGLRNYEEGIIVDSELALQETDEESVPTSERLFNEDTWKKWTLKSSSVVADLLDKFARKKGHPLRPEAWRIVRCGFKIAKPKWCSNEDYSEIQRYTRRATISSRTETISRLQRQRTLESLGQGIEEIVNGDT</sequence>
<proteinExistence type="predicted"/>
<keyword evidence="4" id="KW-1185">Reference proteome</keyword>
<accession>A0A9W4T397</accession>
<organism evidence="3 4">
    <name type="scientific">Funneliformis geosporum</name>
    <dbReference type="NCBI Taxonomy" id="1117311"/>
    <lineage>
        <taxon>Eukaryota</taxon>
        <taxon>Fungi</taxon>
        <taxon>Fungi incertae sedis</taxon>
        <taxon>Mucoromycota</taxon>
        <taxon>Glomeromycotina</taxon>
        <taxon>Glomeromycetes</taxon>
        <taxon>Glomerales</taxon>
        <taxon>Glomeraceae</taxon>
        <taxon>Funneliformis</taxon>
    </lineage>
</organism>
<name>A0A9W4T397_9GLOM</name>
<reference evidence="3" key="1">
    <citation type="submission" date="2022-08" db="EMBL/GenBank/DDBJ databases">
        <authorList>
            <person name="Kallberg Y."/>
            <person name="Tangrot J."/>
            <person name="Rosling A."/>
        </authorList>
    </citation>
    <scope>NUCLEOTIDE SEQUENCE</scope>
    <source>
        <strain evidence="3">Wild A</strain>
    </source>
</reference>